<evidence type="ECO:0000313" key="3">
    <source>
        <dbReference type="Proteomes" id="UP001302429"/>
    </source>
</evidence>
<dbReference type="RefSeq" id="WP_317081964.1">
    <property type="nucleotide sequence ID" value="NZ_CP136594.1"/>
</dbReference>
<evidence type="ECO:0000313" key="2">
    <source>
        <dbReference type="EMBL" id="WOE75236.1"/>
    </source>
</evidence>
<dbReference type="InterPro" id="IPR001279">
    <property type="entry name" value="Metallo-B-lactamas"/>
</dbReference>
<dbReference type="Gene3D" id="3.60.15.10">
    <property type="entry name" value="Ribonuclease Z/Hydroxyacylglutathione hydrolase-like"/>
    <property type="match status" value="1"/>
</dbReference>
<gene>
    <name evidence="2" type="ORF">RB602_00520</name>
</gene>
<dbReference type="InterPro" id="IPR036866">
    <property type="entry name" value="RibonucZ/Hydroxyglut_hydro"/>
</dbReference>
<dbReference type="InterPro" id="IPR036388">
    <property type="entry name" value="WH-like_DNA-bd_sf"/>
</dbReference>
<sequence length="381" mass="41933">MAHKAPAWPKAATPPEVTPSVLEALADHGLEPNQHKGLHYPLGNHAPEYGTLFPLLPDIGWTRLPVPGSLNHINIWLLADRDDEGDGIAIVDTGLNIPASREAWETLLAGDLQGKRITRVICTHFHPDHVGCAGWLCETQGVRLWMNRTEWLMARMLTADIREAPPEAAITQMRYAGWDEERLDKMRSRGWGNFAKAVSPLPVTHVRLEDEQVITVGGRNWRILTGGGHTPEHCCLVDEENGVVIAGDQILPRITSNVSVSVSEPLADPLGEWLESIAKFRARLSEDMLVLPAHGFPFTGVFERLDVLAGGHHNQLEALEHALGQKPMRAVDTFGLLFARKIDDSVYGLATGEAMAHLRHLEVTGRAIVENRDGVGWFSAG</sequence>
<dbReference type="InterPro" id="IPR050662">
    <property type="entry name" value="Sec-metab_biosynth-thioest"/>
</dbReference>
<dbReference type="EMBL" id="CP136594">
    <property type="protein sequence ID" value="WOE75236.1"/>
    <property type="molecule type" value="Genomic_DNA"/>
</dbReference>
<dbReference type="AlphaFoldDB" id="A0AA97F6R9"/>
<organism evidence="2 3">
    <name type="scientific">Alterisphingorhabdus coralli</name>
    <dbReference type="NCBI Taxonomy" id="3071408"/>
    <lineage>
        <taxon>Bacteria</taxon>
        <taxon>Pseudomonadati</taxon>
        <taxon>Pseudomonadota</taxon>
        <taxon>Alphaproteobacteria</taxon>
        <taxon>Sphingomonadales</taxon>
        <taxon>Sphingomonadaceae</taxon>
        <taxon>Alterisphingorhabdus (ex Yan et al. 2024)</taxon>
    </lineage>
</organism>
<dbReference type="SUPFAM" id="SSF56281">
    <property type="entry name" value="Metallo-hydrolase/oxidoreductase"/>
    <property type="match status" value="1"/>
</dbReference>
<dbReference type="PANTHER" id="PTHR23131:SF4">
    <property type="entry name" value="METALLO-BETA-LACTAMASE SUPERFAMILY POTEIN"/>
    <property type="match status" value="1"/>
</dbReference>
<keyword evidence="3" id="KW-1185">Reference proteome</keyword>
<proteinExistence type="predicted"/>
<dbReference type="SMART" id="SM00849">
    <property type="entry name" value="Lactamase_B"/>
    <property type="match status" value="1"/>
</dbReference>
<name>A0AA97F6R9_9SPHN</name>
<dbReference type="InterPro" id="IPR048933">
    <property type="entry name" value="B_lactamase-like_C"/>
</dbReference>
<feature type="domain" description="Metallo-beta-lactamase" evidence="1">
    <location>
        <begin position="72"/>
        <end position="294"/>
    </location>
</feature>
<dbReference type="Pfam" id="PF00753">
    <property type="entry name" value="Lactamase_B"/>
    <property type="match status" value="1"/>
</dbReference>
<dbReference type="PANTHER" id="PTHR23131">
    <property type="entry name" value="ENDORIBONUCLEASE LACTB2"/>
    <property type="match status" value="1"/>
</dbReference>
<protein>
    <submittedName>
        <fullName evidence="2">MBL fold metallo-hydrolase</fullName>
    </submittedName>
</protein>
<dbReference type="Pfam" id="PF21221">
    <property type="entry name" value="B_lactamase-like_C"/>
    <property type="match status" value="1"/>
</dbReference>
<accession>A0AA97F6R9</accession>
<dbReference type="KEGG" id="acoa:RB602_00520"/>
<dbReference type="Gene3D" id="1.10.10.10">
    <property type="entry name" value="Winged helix-like DNA-binding domain superfamily/Winged helix DNA-binding domain"/>
    <property type="match status" value="1"/>
</dbReference>
<reference evidence="2 3" key="1">
    <citation type="submission" date="2023-10" db="EMBL/GenBank/DDBJ databases">
        <title>Complete genome sequence of a Sphingomonadaceae bacterium.</title>
        <authorList>
            <person name="Yan C."/>
        </authorList>
    </citation>
    <scope>NUCLEOTIDE SEQUENCE [LARGE SCALE GENOMIC DNA]</scope>
    <source>
        <strain evidence="2 3">SCSIO 66989</strain>
    </source>
</reference>
<dbReference type="Proteomes" id="UP001302429">
    <property type="component" value="Chromosome"/>
</dbReference>
<evidence type="ECO:0000259" key="1">
    <source>
        <dbReference type="SMART" id="SM00849"/>
    </source>
</evidence>